<name>A0ABR8ER26_NOSLI</name>
<dbReference type="Proteomes" id="UP000604661">
    <property type="component" value="Unassembled WGS sequence"/>
</dbReference>
<organism evidence="3 4">
    <name type="scientific">Nostoc linckia FACHB-391</name>
    <dbReference type="NCBI Taxonomy" id="2692906"/>
    <lineage>
        <taxon>Bacteria</taxon>
        <taxon>Bacillati</taxon>
        <taxon>Cyanobacteriota</taxon>
        <taxon>Cyanophyceae</taxon>
        <taxon>Nostocales</taxon>
        <taxon>Nostocaceae</taxon>
        <taxon>Nostoc</taxon>
    </lineage>
</organism>
<proteinExistence type="predicted"/>
<keyword evidence="2" id="KW-1133">Transmembrane helix</keyword>
<evidence type="ECO:0000256" key="2">
    <source>
        <dbReference type="SAM" id="Phobius"/>
    </source>
</evidence>
<dbReference type="RefSeq" id="WP_190891586.1">
    <property type="nucleotide sequence ID" value="NZ_JACJTE010000004.1"/>
</dbReference>
<feature type="coiled-coil region" evidence="1">
    <location>
        <begin position="76"/>
        <end position="117"/>
    </location>
</feature>
<keyword evidence="4" id="KW-1185">Reference proteome</keyword>
<evidence type="ECO:0000313" key="4">
    <source>
        <dbReference type="Proteomes" id="UP000604661"/>
    </source>
</evidence>
<feature type="transmembrane region" description="Helical" evidence="2">
    <location>
        <begin position="146"/>
        <end position="170"/>
    </location>
</feature>
<reference evidence="3 4" key="1">
    <citation type="journal article" date="2020" name="ISME J.">
        <title>Comparative genomics reveals insights into cyanobacterial evolution and habitat adaptation.</title>
        <authorList>
            <person name="Chen M.Y."/>
            <person name="Teng W.K."/>
            <person name="Zhao L."/>
            <person name="Hu C.X."/>
            <person name="Zhou Y.K."/>
            <person name="Han B.P."/>
            <person name="Song L.R."/>
            <person name="Shu W.S."/>
        </authorList>
    </citation>
    <scope>NUCLEOTIDE SEQUENCE [LARGE SCALE GENOMIC DNA]</scope>
    <source>
        <strain evidence="3 4">FACHB-391</strain>
    </source>
</reference>
<keyword evidence="2" id="KW-0472">Membrane</keyword>
<comment type="caution">
    <text evidence="3">The sequence shown here is derived from an EMBL/GenBank/DDBJ whole genome shotgun (WGS) entry which is preliminary data.</text>
</comment>
<gene>
    <name evidence="3" type="ORF">H6G95_05365</name>
</gene>
<keyword evidence="1" id="KW-0175">Coiled coil</keyword>
<keyword evidence="2" id="KW-0812">Transmembrane</keyword>
<sequence>MSESMAFIGGVAVAGLAALVLLKGTNTPLQPNFAVAPQMPGTVVAPGMQPQMYPYGPYGQPMYPNPNQPAVAPNTDQRLEMEKLNTQMQLERLKNDNEQLKLQNQQLQGQVQNFNTQQQWQQAQQYNQQKSAALQPQNPSWWSSPMLWAVGGATLTIGGGVVVAGVLALFSPRQRPARTVQVIHPYQGNTPPLVPVRRAEFLPASRMEARRVEAHEYDEMH</sequence>
<evidence type="ECO:0000313" key="3">
    <source>
        <dbReference type="EMBL" id="MBD2560057.1"/>
    </source>
</evidence>
<evidence type="ECO:0000256" key="1">
    <source>
        <dbReference type="SAM" id="Coils"/>
    </source>
</evidence>
<protein>
    <submittedName>
        <fullName evidence="3">Heterocyst differentiation related protein</fullName>
    </submittedName>
</protein>
<accession>A0ABR8ER26</accession>
<dbReference type="EMBL" id="JACJTE010000004">
    <property type="protein sequence ID" value="MBD2560057.1"/>
    <property type="molecule type" value="Genomic_DNA"/>
</dbReference>